<evidence type="ECO:0000259" key="8">
    <source>
        <dbReference type="PROSITE" id="PS50067"/>
    </source>
</evidence>
<dbReference type="GO" id="GO:0003777">
    <property type="term" value="F:microtubule motor activity"/>
    <property type="evidence" value="ECO:0007669"/>
    <property type="project" value="InterPro"/>
</dbReference>
<evidence type="ECO:0000256" key="4">
    <source>
        <dbReference type="PROSITE-ProRule" id="PRU00283"/>
    </source>
</evidence>
<dbReference type="GO" id="GO:0005524">
    <property type="term" value="F:ATP binding"/>
    <property type="evidence" value="ECO:0007669"/>
    <property type="project" value="UniProtKB-UniRule"/>
</dbReference>
<evidence type="ECO:0000259" key="7">
    <source>
        <dbReference type="PROSITE" id="PS50021"/>
    </source>
</evidence>
<keyword evidence="5" id="KW-0175">Coiled coil</keyword>
<feature type="coiled-coil region" evidence="5">
    <location>
        <begin position="390"/>
        <end position="502"/>
    </location>
</feature>
<dbReference type="Proteomes" id="UP000275267">
    <property type="component" value="Unassembled WGS sequence"/>
</dbReference>
<keyword evidence="3 4" id="KW-0505">Motor protein</keyword>
<dbReference type="OrthoDB" id="3176171at2759"/>
<feature type="binding site" evidence="4">
    <location>
        <begin position="614"/>
        <end position="621"/>
    </location>
    <ligand>
        <name>ATP</name>
        <dbReference type="ChEBI" id="CHEBI:30616"/>
    </ligand>
</feature>
<dbReference type="InterPro" id="IPR001715">
    <property type="entry name" value="CH_dom"/>
</dbReference>
<accession>A0A3L6QGG2</accession>
<comment type="caution">
    <text evidence="9">The sequence shown here is derived from an EMBL/GenBank/DDBJ whole genome shotgun (WGS) entry which is preliminary data.</text>
</comment>
<dbReference type="PANTHER" id="PTHR47972:SF15">
    <property type="entry name" value="KINESIN-LIKE PROTEIN KIN-14D"/>
    <property type="match status" value="1"/>
</dbReference>
<dbReference type="GO" id="GO:0008017">
    <property type="term" value="F:microtubule binding"/>
    <property type="evidence" value="ECO:0007669"/>
    <property type="project" value="InterPro"/>
</dbReference>
<dbReference type="SUPFAM" id="SSF52540">
    <property type="entry name" value="P-loop containing nucleoside triphosphate hydrolases"/>
    <property type="match status" value="1"/>
</dbReference>
<dbReference type="Pfam" id="PF00225">
    <property type="entry name" value="Kinesin"/>
    <property type="match status" value="1"/>
</dbReference>
<evidence type="ECO:0000313" key="9">
    <source>
        <dbReference type="EMBL" id="RLM79047.1"/>
    </source>
</evidence>
<protein>
    <submittedName>
        <fullName evidence="9">Kinesin-4-like</fullName>
    </submittedName>
</protein>
<dbReference type="PROSITE" id="PS50021">
    <property type="entry name" value="CH"/>
    <property type="match status" value="1"/>
</dbReference>
<dbReference type="InterPro" id="IPR036872">
    <property type="entry name" value="CH_dom_sf"/>
</dbReference>
<dbReference type="EMBL" id="PQIB02000012">
    <property type="protein sequence ID" value="RLM79047.1"/>
    <property type="molecule type" value="Genomic_DNA"/>
</dbReference>
<dbReference type="GO" id="GO:0007018">
    <property type="term" value="P:microtubule-based movement"/>
    <property type="evidence" value="ECO:0007669"/>
    <property type="project" value="InterPro"/>
</dbReference>
<comment type="similarity">
    <text evidence="1">Belongs to the TRAFAC class myosin-kinesin ATPase superfamily. Kinesin family. KIN-14 subfamily.</text>
</comment>
<dbReference type="InterPro" id="IPR027417">
    <property type="entry name" value="P-loop_NTPase"/>
</dbReference>
<dbReference type="AlphaFoldDB" id="A0A3L6QGG2"/>
<dbReference type="InterPro" id="IPR001752">
    <property type="entry name" value="Kinesin_motor_dom"/>
</dbReference>
<evidence type="ECO:0000256" key="1">
    <source>
        <dbReference type="ARBA" id="ARBA00010899"/>
    </source>
</evidence>
<feature type="region of interest" description="Disordered" evidence="6">
    <location>
        <begin position="363"/>
        <end position="383"/>
    </location>
</feature>
<reference evidence="10" key="1">
    <citation type="journal article" date="2019" name="Nat. Commun.">
        <title>The genome of broomcorn millet.</title>
        <authorList>
            <person name="Zou C."/>
            <person name="Miki D."/>
            <person name="Li D."/>
            <person name="Tang Q."/>
            <person name="Xiao L."/>
            <person name="Rajput S."/>
            <person name="Deng P."/>
            <person name="Jia W."/>
            <person name="Huang R."/>
            <person name="Zhang M."/>
            <person name="Sun Y."/>
            <person name="Hu J."/>
            <person name="Fu X."/>
            <person name="Schnable P.S."/>
            <person name="Li F."/>
            <person name="Zhang H."/>
            <person name="Feng B."/>
            <person name="Zhu X."/>
            <person name="Liu R."/>
            <person name="Schnable J.C."/>
            <person name="Zhu J.-K."/>
            <person name="Zhang H."/>
        </authorList>
    </citation>
    <scope>NUCLEOTIDE SEQUENCE [LARGE SCALE GENOMIC DNA]</scope>
</reference>
<evidence type="ECO:0000256" key="5">
    <source>
        <dbReference type="SAM" id="Coils"/>
    </source>
</evidence>
<evidence type="ECO:0000256" key="6">
    <source>
        <dbReference type="SAM" id="MobiDB-lite"/>
    </source>
</evidence>
<organism evidence="9 10">
    <name type="scientific">Panicum miliaceum</name>
    <name type="common">Proso millet</name>
    <name type="synonym">Broomcorn millet</name>
    <dbReference type="NCBI Taxonomy" id="4540"/>
    <lineage>
        <taxon>Eukaryota</taxon>
        <taxon>Viridiplantae</taxon>
        <taxon>Streptophyta</taxon>
        <taxon>Embryophyta</taxon>
        <taxon>Tracheophyta</taxon>
        <taxon>Spermatophyta</taxon>
        <taxon>Magnoliopsida</taxon>
        <taxon>Liliopsida</taxon>
        <taxon>Poales</taxon>
        <taxon>Poaceae</taxon>
        <taxon>PACMAD clade</taxon>
        <taxon>Panicoideae</taxon>
        <taxon>Panicodae</taxon>
        <taxon>Paniceae</taxon>
        <taxon>Panicinae</taxon>
        <taxon>Panicum</taxon>
        <taxon>Panicum sect. Panicum</taxon>
    </lineage>
</organism>
<keyword evidence="2" id="KW-0493">Microtubule</keyword>
<dbReference type="PROSITE" id="PS50067">
    <property type="entry name" value="KINESIN_MOTOR_2"/>
    <property type="match status" value="1"/>
</dbReference>
<evidence type="ECO:0000256" key="2">
    <source>
        <dbReference type="ARBA" id="ARBA00022701"/>
    </source>
</evidence>
<keyword evidence="4" id="KW-0547">Nucleotide-binding</keyword>
<dbReference type="SUPFAM" id="SSF47576">
    <property type="entry name" value="Calponin-homology domain, CH-domain"/>
    <property type="match status" value="1"/>
</dbReference>
<dbReference type="InterPro" id="IPR027640">
    <property type="entry name" value="Kinesin-like_fam"/>
</dbReference>
<dbReference type="SMART" id="SM00129">
    <property type="entry name" value="KISc"/>
    <property type="match status" value="1"/>
</dbReference>
<sequence length="694" mass="79649">MSLRDPDAAPPDPSRRRPDAVEWLRSLFPDVRLPPQATDDDLRAALANGRLLCALLRRLLPGALLDDATSDNLGRFRAAVERMGVPSFSAYDLERGELSAVVTCVLALKDRFSSRLDEDHRSSTFLTRCDSEGGRRNMESKLQRVLSSPVMSEPYSPSFGAEVYSPSRVFQPKQGYSDLPGCKISDLMKSSSLERTACLLRKVIVEIERRISTQAGHIRNQNNLIKAREEKYLSRIRVLEALACGARGQTHVERDKLEGKGQLAEDDMARLMQYEEDLEKDDTVVRLTKEKDDMVRLWKDKEDIIRLMKEKEGMVNVKDVSVEDTQRATDESKRLTMEKENITKLLKEENVIRLMKEKEDKAAMKKDNVEDRKQATVEDADRSMEEKGDIIRLMKEKEDYSNTIMKLKQELQSLRSSHEESCKLLESKKGDVVKLLTDKEMNENIILKLKQELEATKKLHEAQSQQLETKAAKVSKELEQRIKEIELMLEDSTKRRIELEKSAESRIQFWKQKQIVVNKFVGLQIKNAQDLRLSSVSIRHEILNCQKRWFEELAGLGQNLKVVTNTAEKYHAALADNRKLFNEIQELKDMVFKDIQPLIRSVLDGYNVCIFAYGQTGSGKTYTMMGPENADEKEWGVNYRALNDLFNISHDRRDTIKYELGVQMVEIYNEQIRDLLGSGGSQKKYPSYSRPVSV</sequence>
<dbReference type="InterPro" id="IPR036961">
    <property type="entry name" value="Kinesin_motor_dom_sf"/>
</dbReference>
<keyword evidence="10" id="KW-1185">Reference proteome</keyword>
<dbReference type="GO" id="GO:0005874">
    <property type="term" value="C:microtubule"/>
    <property type="evidence" value="ECO:0007669"/>
    <property type="project" value="UniProtKB-KW"/>
</dbReference>
<dbReference type="Pfam" id="PF00307">
    <property type="entry name" value="CH"/>
    <property type="match status" value="1"/>
</dbReference>
<proteinExistence type="inferred from homology"/>
<dbReference type="PANTHER" id="PTHR47972">
    <property type="entry name" value="KINESIN-LIKE PROTEIN KLP-3"/>
    <property type="match status" value="1"/>
</dbReference>
<dbReference type="Gene3D" id="3.40.850.10">
    <property type="entry name" value="Kinesin motor domain"/>
    <property type="match status" value="1"/>
</dbReference>
<evidence type="ECO:0000313" key="10">
    <source>
        <dbReference type="Proteomes" id="UP000275267"/>
    </source>
</evidence>
<gene>
    <name evidence="9" type="ORF">C2845_PM12G07440</name>
</gene>
<dbReference type="STRING" id="4540.A0A3L6QGG2"/>
<evidence type="ECO:0000256" key="3">
    <source>
        <dbReference type="ARBA" id="ARBA00023175"/>
    </source>
</evidence>
<dbReference type="Gene3D" id="1.10.418.10">
    <property type="entry name" value="Calponin-like domain"/>
    <property type="match status" value="1"/>
</dbReference>
<keyword evidence="4" id="KW-0067">ATP-binding</keyword>
<feature type="domain" description="Calponin-homology (CH)" evidence="7">
    <location>
        <begin position="14"/>
        <end position="113"/>
    </location>
</feature>
<name>A0A3L6QGG2_PANMI</name>
<feature type="domain" description="Kinesin motor" evidence="8">
    <location>
        <begin position="596"/>
        <end position="694"/>
    </location>
</feature>